<dbReference type="PROSITE" id="PS51477">
    <property type="entry name" value="PAH"/>
    <property type="match status" value="1"/>
</dbReference>
<sequence length="194" mass="23266">MNNINNNNSISNNNNILKKKEKNQNYNNNNINNDFNSLEAPYSYLYNPNIKSYDKFDIKDYETIQRIPIYKQNNNNSCRTLGNCKEFLDLVKQTLQNEDSSKYLAFYKIIVKPLSMLKMFVKISKLFENYPVLLKSFDTFLPNDFINWIEKLRLNGNKNFKELYFQRIFLYDHVVPDVIHSETFNYCYYFKTLG</sequence>
<evidence type="ECO:0000313" key="4">
    <source>
        <dbReference type="EMBL" id="EGC29581.1"/>
    </source>
</evidence>
<gene>
    <name evidence="4" type="ORF">DICPUDRAFT_84399</name>
</gene>
<name>F1A2I9_DICPU</name>
<comment type="subcellular location">
    <subcellularLocation>
        <location evidence="1 3">Nucleus</location>
    </subcellularLocation>
</comment>
<dbReference type="GO" id="GO:0006355">
    <property type="term" value="P:regulation of DNA-templated transcription"/>
    <property type="evidence" value="ECO:0007669"/>
    <property type="project" value="InterPro"/>
</dbReference>
<dbReference type="InterPro" id="IPR003822">
    <property type="entry name" value="PAH"/>
</dbReference>
<dbReference type="GO" id="GO:0005634">
    <property type="term" value="C:nucleus"/>
    <property type="evidence" value="ECO:0007669"/>
    <property type="project" value="UniProtKB-SubCell"/>
</dbReference>
<evidence type="ECO:0000256" key="3">
    <source>
        <dbReference type="PROSITE-ProRule" id="PRU00810"/>
    </source>
</evidence>
<dbReference type="InParanoid" id="F1A2I9"/>
<evidence type="ECO:0000313" key="5">
    <source>
        <dbReference type="Proteomes" id="UP000001064"/>
    </source>
</evidence>
<dbReference type="GeneID" id="10505210"/>
<organism evidence="4 5">
    <name type="scientific">Dictyostelium purpureum</name>
    <name type="common">Slime mold</name>
    <dbReference type="NCBI Taxonomy" id="5786"/>
    <lineage>
        <taxon>Eukaryota</taxon>
        <taxon>Amoebozoa</taxon>
        <taxon>Evosea</taxon>
        <taxon>Eumycetozoa</taxon>
        <taxon>Dictyostelia</taxon>
        <taxon>Dictyosteliales</taxon>
        <taxon>Dictyosteliaceae</taxon>
        <taxon>Dictyostelium</taxon>
    </lineage>
</organism>
<dbReference type="AlphaFoldDB" id="F1A2I9"/>
<accession>F1A2I9</accession>
<keyword evidence="2 3" id="KW-0539">Nucleus</keyword>
<dbReference type="EMBL" id="GL871414">
    <property type="protein sequence ID" value="EGC29581.1"/>
    <property type="molecule type" value="Genomic_DNA"/>
</dbReference>
<dbReference type="RefSeq" id="XP_003293883.1">
    <property type="nucleotide sequence ID" value="XM_003293835.1"/>
</dbReference>
<protein>
    <submittedName>
        <fullName evidence="4">Uncharacterized protein</fullName>
    </submittedName>
</protein>
<keyword evidence="5" id="KW-1185">Reference proteome</keyword>
<dbReference type="VEuPathDB" id="AmoebaDB:DICPUDRAFT_84399"/>
<dbReference type="InterPro" id="IPR036600">
    <property type="entry name" value="PAH_sf"/>
</dbReference>
<dbReference type="KEGG" id="dpp:DICPUDRAFT_84399"/>
<dbReference type="Proteomes" id="UP000001064">
    <property type="component" value="Unassembled WGS sequence"/>
</dbReference>
<evidence type="ECO:0000256" key="1">
    <source>
        <dbReference type="ARBA" id="ARBA00004123"/>
    </source>
</evidence>
<proteinExistence type="predicted"/>
<dbReference type="SUPFAM" id="SSF47762">
    <property type="entry name" value="PAH2 domain"/>
    <property type="match status" value="1"/>
</dbReference>
<evidence type="ECO:0000256" key="2">
    <source>
        <dbReference type="ARBA" id="ARBA00023242"/>
    </source>
</evidence>
<reference evidence="5" key="1">
    <citation type="journal article" date="2011" name="Genome Biol.">
        <title>Comparative genomics of the social amoebae Dictyostelium discoideum and Dictyostelium purpureum.</title>
        <authorList>
            <consortium name="US DOE Joint Genome Institute (JGI-PGF)"/>
            <person name="Sucgang R."/>
            <person name="Kuo A."/>
            <person name="Tian X."/>
            <person name="Salerno W."/>
            <person name="Parikh A."/>
            <person name="Feasley C.L."/>
            <person name="Dalin E."/>
            <person name="Tu H."/>
            <person name="Huang E."/>
            <person name="Barry K."/>
            <person name="Lindquist E."/>
            <person name="Shapiro H."/>
            <person name="Bruce D."/>
            <person name="Schmutz J."/>
            <person name="Salamov A."/>
            <person name="Fey P."/>
            <person name="Gaudet P."/>
            <person name="Anjard C."/>
            <person name="Babu M.M."/>
            <person name="Basu S."/>
            <person name="Bushmanova Y."/>
            <person name="van der Wel H."/>
            <person name="Katoh-Kurasawa M."/>
            <person name="Dinh C."/>
            <person name="Coutinho P.M."/>
            <person name="Saito T."/>
            <person name="Elias M."/>
            <person name="Schaap P."/>
            <person name="Kay R.R."/>
            <person name="Henrissat B."/>
            <person name="Eichinger L."/>
            <person name="Rivero F."/>
            <person name="Putnam N.H."/>
            <person name="West C.M."/>
            <person name="Loomis W.F."/>
            <person name="Chisholm R.L."/>
            <person name="Shaulsky G."/>
            <person name="Strassmann J.E."/>
            <person name="Queller D.C."/>
            <person name="Kuspa A."/>
            <person name="Grigoriev I.V."/>
        </authorList>
    </citation>
    <scope>NUCLEOTIDE SEQUENCE [LARGE SCALE GENOMIC DNA]</scope>
    <source>
        <strain evidence="5">QSDP1</strain>
    </source>
</reference>